<sequence length="582" mass="66061">MDVLTKKCFSLSEISKVMLSKIFESIAGDKDLTLQKEIIPPLQRICGVTWLRENEIKQIFTLDSIATNRPNKQVYLIYTNYKTFSKVINLVRSQLDPDNAPKDKYHVVCIPQKLHVYDTILERLGLFEIIQLHSMQWYPISIDAGILSLEIPNMYKQIFLNDDLTLIMQYARSIFHLNMVFGKPKFMMSVGEKSSIVMKQFQDHYKHNESKSDFGGLVICDRSLDYPSALLTPGTYSAMLKEVYDIKAGQCECKDVEKSKQFEKFTLDGSSDKVYDDIKYKHFIEVTAILSAQTKKLRNEGEYSKSMALEEMKEYVRTQLKEINERKKLVATHLNAAETIVSNFLDRFNKQVEVERGIMQNKSKSTHFQFLMQQLETSADPKSVLALMCLIGITQGIAESDYKKFMLSYMEKFGFQADQLGLHDNLVKAKFIEESMSLTIASLSSKLRKTLTNAFYTNANKLKLIPSDPEKVNLKTPNCFSYVFGGNYVPLVTQIASMLFCSTPIEEVKSKLSPLGPVHVEHNNLYPLLNKSLIILVIGGVTYSEVAACNLLENLLGAKIVLVSDSIISSSDISEALSNTYS</sequence>
<dbReference type="Gene3D" id="1.25.40.850">
    <property type="match status" value="1"/>
</dbReference>
<dbReference type="SUPFAM" id="SSF56815">
    <property type="entry name" value="Sec1/munc18-like (SM) proteins"/>
    <property type="match status" value="1"/>
</dbReference>
<proteinExistence type="inferred from homology"/>
<dbReference type="InterPro" id="IPR027482">
    <property type="entry name" value="Sec1-like_dom2"/>
</dbReference>
<dbReference type="InterPro" id="IPR043155">
    <property type="entry name" value="VPS33_dom3b"/>
</dbReference>
<dbReference type="InterPro" id="IPR036045">
    <property type="entry name" value="Sec1-like_sf"/>
</dbReference>
<organism evidence="2 3">
    <name type="scientific">Nicrophorus vespilloides</name>
    <name type="common">Boreal carrion beetle</name>
    <dbReference type="NCBI Taxonomy" id="110193"/>
    <lineage>
        <taxon>Eukaryota</taxon>
        <taxon>Metazoa</taxon>
        <taxon>Ecdysozoa</taxon>
        <taxon>Arthropoda</taxon>
        <taxon>Hexapoda</taxon>
        <taxon>Insecta</taxon>
        <taxon>Pterygota</taxon>
        <taxon>Neoptera</taxon>
        <taxon>Endopterygota</taxon>
        <taxon>Coleoptera</taxon>
        <taxon>Polyphaga</taxon>
        <taxon>Staphyliniformia</taxon>
        <taxon>Silphidae</taxon>
        <taxon>Nicrophorinae</taxon>
        <taxon>Nicrophorus</taxon>
    </lineage>
</organism>
<evidence type="ECO:0000256" key="1">
    <source>
        <dbReference type="ARBA" id="ARBA00009884"/>
    </source>
</evidence>
<dbReference type="PANTHER" id="PTHR11679">
    <property type="entry name" value="VESICLE PROTEIN SORTING-ASSOCIATED"/>
    <property type="match status" value="1"/>
</dbReference>
<evidence type="ECO:0000313" key="2">
    <source>
        <dbReference type="Proteomes" id="UP000695000"/>
    </source>
</evidence>
<evidence type="ECO:0000313" key="3">
    <source>
        <dbReference type="RefSeq" id="XP_017772264.1"/>
    </source>
</evidence>
<dbReference type="Gene3D" id="3.40.50.2060">
    <property type="match status" value="1"/>
</dbReference>
<dbReference type="RefSeq" id="XP_017772264.1">
    <property type="nucleotide sequence ID" value="XM_017916775.1"/>
</dbReference>
<reference evidence="3" key="1">
    <citation type="submission" date="2025-08" db="UniProtKB">
        <authorList>
            <consortium name="RefSeq"/>
        </authorList>
    </citation>
    <scope>IDENTIFICATION</scope>
    <source>
        <tissue evidence="3">Whole Larva</tissue>
    </source>
</reference>
<protein>
    <submittedName>
        <fullName evidence="3">Vacuolar protein sorting-associated protein 33B</fullName>
    </submittedName>
</protein>
<dbReference type="InterPro" id="IPR001619">
    <property type="entry name" value="Sec1-like"/>
</dbReference>
<keyword evidence="2" id="KW-1185">Reference proteome</keyword>
<dbReference type="Proteomes" id="UP000695000">
    <property type="component" value="Unplaced"/>
</dbReference>
<dbReference type="Gene3D" id="3.40.50.1910">
    <property type="match status" value="1"/>
</dbReference>
<name>A0ABM1MCG4_NICVS</name>
<dbReference type="InterPro" id="IPR043154">
    <property type="entry name" value="Sec-1-like_dom1"/>
</dbReference>
<dbReference type="InterPro" id="IPR043127">
    <property type="entry name" value="Sec-1-like_dom3a"/>
</dbReference>
<dbReference type="Pfam" id="PF00995">
    <property type="entry name" value="Sec1"/>
    <property type="match status" value="1"/>
</dbReference>
<gene>
    <name evidence="3" type="primary">LOC108559468</name>
</gene>
<comment type="similarity">
    <text evidence="1">Belongs to the STXBP/unc-18/SEC1 family.</text>
</comment>
<accession>A0ABM1MCG4</accession>
<dbReference type="GeneID" id="108559468"/>
<dbReference type="Gene3D" id="3.90.830.10">
    <property type="entry name" value="Syntaxin Binding Protein 1, Chain A, domain 2"/>
    <property type="match status" value="1"/>
</dbReference>